<dbReference type="EMBL" id="BK003208">
    <property type="protein sequence ID" value="DAA03408.1"/>
    <property type="molecule type" value="Genomic_DNA"/>
</dbReference>
<gene>
    <name evidence="1" type="ORF">HDC19653</name>
</gene>
<name>Q6II58_DROME</name>
<protein>
    <submittedName>
        <fullName evidence="1">HDC19653</fullName>
    </submittedName>
</protein>
<organism evidence="1">
    <name type="scientific">Drosophila melanogaster</name>
    <name type="common">Fruit fly</name>
    <dbReference type="NCBI Taxonomy" id="7227"/>
    <lineage>
        <taxon>Eukaryota</taxon>
        <taxon>Metazoa</taxon>
        <taxon>Ecdysozoa</taxon>
        <taxon>Arthropoda</taxon>
        <taxon>Hexapoda</taxon>
        <taxon>Insecta</taxon>
        <taxon>Pterygota</taxon>
        <taxon>Neoptera</taxon>
        <taxon>Endopterygota</taxon>
        <taxon>Diptera</taxon>
        <taxon>Brachycera</taxon>
        <taxon>Muscomorpha</taxon>
        <taxon>Ephydroidea</taxon>
        <taxon>Drosophilidae</taxon>
        <taxon>Drosophila</taxon>
        <taxon>Sophophora</taxon>
    </lineage>
</organism>
<proteinExistence type="predicted"/>
<evidence type="ECO:0000313" key="1">
    <source>
        <dbReference type="EMBL" id="DAA03408.1"/>
    </source>
</evidence>
<sequence length="59" mass="6580">MMNAPSKSDEMRATGRAISVELLVEMEMEMEVEVEVETSVVTCHSPFKCCWDINISGPT</sequence>
<accession>Q6II58</accession>
<dbReference type="AlphaFoldDB" id="Q6II58"/>
<reference evidence="1" key="1">
    <citation type="journal article" date="2003" name="Genome Biol.">
        <title>An integrated gene annotation and transcriptional profiling approach towards the full gene content of the Drosophila genome.</title>
        <authorList>
            <person name="Hild M."/>
            <person name="Beckmann B."/>
            <person name="Haas S.A."/>
            <person name="Koch B."/>
            <person name="Solovyev V."/>
            <person name="Busold C."/>
            <person name="Fellenberg K."/>
            <person name="Boutros M."/>
            <person name="Vingron M."/>
            <person name="Sauer F."/>
            <person name="Hoheisel J.D."/>
            <person name="Paro R."/>
        </authorList>
    </citation>
    <scope>NUCLEOTIDE SEQUENCE</scope>
</reference>